<keyword evidence="2" id="KW-1185">Reference proteome</keyword>
<gene>
    <name evidence="1" type="ORF">QZM52_09905</name>
</gene>
<evidence type="ECO:0000313" key="1">
    <source>
        <dbReference type="EMBL" id="MDN7931600.1"/>
    </source>
</evidence>
<dbReference type="Gene3D" id="3.40.50.1980">
    <property type="entry name" value="Nitrogenase molybdenum iron protein domain"/>
    <property type="match status" value="1"/>
</dbReference>
<dbReference type="Proteomes" id="UP001171606">
    <property type="component" value="Unassembled WGS sequence"/>
</dbReference>
<reference evidence="1" key="1">
    <citation type="submission" date="2023-07" db="EMBL/GenBank/DDBJ databases">
        <title>A collection of bacterial strains from the Burkholderia cepacia Research Laboratory and Repository.</title>
        <authorList>
            <person name="Lipuma J."/>
            <person name="Spilker T."/>
            <person name="Caverly L."/>
        </authorList>
    </citation>
    <scope>NUCLEOTIDE SEQUENCE</scope>
    <source>
        <strain evidence="1">AU42020</strain>
    </source>
</reference>
<dbReference type="RefSeq" id="WP_301755250.1">
    <property type="nucleotide sequence ID" value="NZ_JAUJSQ010000003.1"/>
</dbReference>
<dbReference type="EMBL" id="JAUJSQ010000003">
    <property type="protein sequence ID" value="MDN7931600.1"/>
    <property type="molecule type" value="Genomic_DNA"/>
</dbReference>
<comment type="caution">
    <text evidence="1">The sequence shown here is derived from an EMBL/GenBank/DDBJ whole genome shotgun (WGS) entry which is preliminary data.</text>
</comment>
<organism evidence="1 2">
    <name type="scientific">Burkholderia metallica</name>
    <dbReference type="NCBI Taxonomy" id="488729"/>
    <lineage>
        <taxon>Bacteria</taxon>
        <taxon>Pseudomonadati</taxon>
        <taxon>Pseudomonadota</taxon>
        <taxon>Betaproteobacteria</taxon>
        <taxon>Burkholderiales</taxon>
        <taxon>Burkholderiaceae</taxon>
        <taxon>Burkholderia</taxon>
        <taxon>Burkholderia cepacia complex</taxon>
    </lineage>
</organism>
<protein>
    <submittedName>
        <fullName evidence="1">Uncharacterized protein</fullName>
    </submittedName>
</protein>
<sequence length="137" mass="13980">MLGRALTGTLLALGRALVGISLPDSYAGGIVASPHDVADAGLRDQPDFDGLHALAHDLPIVTPAYAVLRAPQQRIAPMLAMGAYMGAACPFEVCCAQTSTMTRPPGAPGHTAAPVVAAQPAFATATGVVRGLIQWPK</sequence>
<accession>A0ABT8P931</accession>
<name>A0ABT8P931_9BURK</name>
<proteinExistence type="predicted"/>
<evidence type="ECO:0000313" key="2">
    <source>
        <dbReference type="Proteomes" id="UP001171606"/>
    </source>
</evidence>
<dbReference type="SUPFAM" id="SSF53807">
    <property type="entry name" value="Helical backbone' metal receptor"/>
    <property type="match status" value="1"/>
</dbReference>